<dbReference type="EMBL" id="RAWG01000203">
    <property type="protein sequence ID" value="RKH38230.1"/>
    <property type="molecule type" value="Genomic_DNA"/>
</dbReference>
<protein>
    <submittedName>
        <fullName evidence="1">Uncharacterized protein</fullName>
    </submittedName>
</protein>
<reference evidence="2" key="1">
    <citation type="submission" date="2018-09" db="EMBL/GenBank/DDBJ databases">
        <authorList>
            <person name="Livingstone P.G."/>
            <person name="Whitworth D.E."/>
        </authorList>
    </citation>
    <scope>NUCLEOTIDE SEQUENCE [LARGE SCALE GENOMIC DNA]</scope>
    <source>
        <strain evidence="2">CA040B</strain>
    </source>
</reference>
<dbReference type="AlphaFoldDB" id="A0A3A8N3X6"/>
<proteinExistence type="predicted"/>
<keyword evidence="2" id="KW-1185">Reference proteome</keyword>
<sequence length="146" mass="15543">MEEDSHETGTETISTERAALTTRTVVLTPTADAHVEAASPNASFGASSTLKVSRTPEALTARFSNVASVGVLPDQRIAFTGNFNGYLSFAGQSYVSREPEEYDGARDALVGVLTAAGGDVALRQFAPWGSRPCMISTSRPRRMASW</sequence>
<evidence type="ECO:0000313" key="1">
    <source>
        <dbReference type="EMBL" id="RKH38230.1"/>
    </source>
</evidence>
<dbReference type="Proteomes" id="UP000273405">
    <property type="component" value="Unassembled WGS sequence"/>
</dbReference>
<comment type="caution">
    <text evidence="1">The sequence shown here is derived from an EMBL/GenBank/DDBJ whole genome shotgun (WGS) entry which is preliminary data.</text>
</comment>
<organism evidence="1 2">
    <name type="scientific">Corallococcus sicarius</name>
    <dbReference type="NCBI Taxonomy" id="2316726"/>
    <lineage>
        <taxon>Bacteria</taxon>
        <taxon>Pseudomonadati</taxon>
        <taxon>Myxococcota</taxon>
        <taxon>Myxococcia</taxon>
        <taxon>Myxococcales</taxon>
        <taxon>Cystobacterineae</taxon>
        <taxon>Myxococcaceae</taxon>
        <taxon>Corallococcus</taxon>
    </lineage>
</organism>
<dbReference type="OrthoDB" id="5525679at2"/>
<evidence type="ECO:0000313" key="2">
    <source>
        <dbReference type="Proteomes" id="UP000273405"/>
    </source>
</evidence>
<accession>A0A3A8N3X6</accession>
<name>A0A3A8N3X6_9BACT</name>
<gene>
    <name evidence="1" type="ORF">D7X12_26935</name>
</gene>
<dbReference type="RefSeq" id="WP_120628137.1">
    <property type="nucleotide sequence ID" value="NZ_RAWG01000203.1"/>
</dbReference>